<gene>
    <name evidence="2" type="ORF">FHS83_003798</name>
</gene>
<keyword evidence="3" id="KW-1185">Reference proteome</keyword>
<evidence type="ECO:0000256" key="1">
    <source>
        <dbReference type="SAM" id="MobiDB-lite"/>
    </source>
</evidence>
<comment type="caution">
    <text evidence="2">The sequence shown here is derived from an EMBL/GenBank/DDBJ whole genome shotgun (WGS) entry which is preliminary data.</text>
</comment>
<feature type="region of interest" description="Disordered" evidence="1">
    <location>
        <begin position="1"/>
        <end position="52"/>
    </location>
</feature>
<sequence length="52" mass="6309">MADMQEMLHARENHDQRDKPDNDRDRTLKARPEHAERMPDLEEIRGWPKRDA</sequence>
<reference evidence="2 3" key="1">
    <citation type="submission" date="2020-03" db="EMBL/GenBank/DDBJ databases">
        <title>Genomic Encyclopedia of Type Strains, Phase IV (KMG-IV): sequencing the most valuable type-strain genomes for metagenomic binning, comparative biology and taxonomic classification.</title>
        <authorList>
            <person name="Goeker M."/>
        </authorList>
    </citation>
    <scope>NUCLEOTIDE SEQUENCE [LARGE SCALE GENOMIC DNA]</scope>
    <source>
        <strain evidence="2 3">DSM 19867</strain>
    </source>
</reference>
<organism evidence="2 3">
    <name type="scientific">Rhizomicrobium palustre</name>
    <dbReference type="NCBI Taxonomy" id="189966"/>
    <lineage>
        <taxon>Bacteria</taxon>
        <taxon>Pseudomonadati</taxon>
        <taxon>Pseudomonadota</taxon>
        <taxon>Alphaproteobacteria</taxon>
        <taxon>Micropepsales</taxon>
        <taxon>Micropepsaceae</taxon>
        <taxon>Rhizomicrobium</taxon>
    </lineage>
</organism>
<dbReference type="AlphaFoldDB" id="A0A846N665"/>
<proteinExistence type="predicted"/>
<dbReference type="RefSeq" id="WP_167085070.1">
    <property type="nucleotide sequence ID" value="NZ_BAAADC010000001.1"/>
</dbReference>
<evidence type="ECO:0000313" key="2">
    <source>
        <dbReference type="EMBL" id="NIK90480.1"/>
    </source>
</evidence>
<dbReference type="EMBL" id="JAASRM010000001">
    <property type="protein sequence ID" value="NIK90480.1"/>
    <property type="molecule type" value="Genomic_DNA"/>
</dbReference>
<dbReference type="Proteomes" id="UP000570514">
    <property type="component" value="Unassembled WGS sequence"/>
</dbReference>
<protein>
    <submittedName>
        <fullName evidence="2">Uncharacterized protein</fullName>
    </submittedName>
</protein>
<evidence type="ECO:0000313" key="3">
    <source>
        <dbReference type="Proteomes" id="UP000570514"/>
    </source>
</evidence>
<name>A0A846N665_9PROT</name>
<accession>A0A846N665</accession>